<proteinExistence type="predicted"/>
<evidence type="ECO:0000313" key="2">
    <source>
        <dbReference type="EMBL" id="OHA83294.1"/>
    </source>
</evidence>
<accession>A0A1G2SE91</accession>
<organism evidence="2 3">
    <name type="scientific">Candidatus Yonathbacteria bacterium RIFCSPLOWO2_01_FULL_47_33b</name>
    <dbReference type="NCBI Taxonomy" id="1802727"/>
    <lineage>
        <taxon>Bacteria</taxon>
        <taxon>Candidatus Yonathiibacteriota</taxon>
    </lineage>
</organism>
<evidence type="ECO:0000313" key="3">
    <source>
        <dbReference type="Proteomes" id="UP000177987"/>
    </source>
</evidence>
<sequence length="185" mass="20631">MIGKKIAYYVQSFLKFLSVFFIVVGVLSLVAAIIFWLLNNDIFVLFAVPGVISIIFSLVFLLCFLLVKKISPRYISAEELNQMQEVIVKQKIKEALSYEDYLKRVALLFKKIGAVLVVIFLVFLLLVGLAGVVEGVGGLGILLGGLGYIVFSLYVTGFLFIANLISLTYKFLSNRSKQRMVSSQI</sequence>
<gene>
    <name evidence="2" type="ORF">A2937_04045</name>
</gene>
<comment type="caution">
    <text evidence="2">The sequence shown here is derived from an EMBL/GenBank/DDBJ whole genome shotgun (WGS) entry which is preliminary data.</text>
</comment>
<evidence type="ECO:0000256" key="1">
    <source>
        <dbReference type="SAM" id="Phobius"/>
    </source>
</evidence>
<protein>
    <submittedName>
        <fullName evidence="2">Uncharacterized protein</fullName>
    </submittedName>
</protein>
<dbReference type="EMBL" id="MHUW01000019">
    <property type="protein sequence ID" value="OHA83294.1"/>
    <property type="molecule type" value="Genomic_DNA"/>
</dbReference>
<dbReference type="AlphaFoldDB" id="A0A1G2SE91"/>
<feature type="transmembrane region" description="Helical" evidence="1">
    <location>
        <begin position="145"/>
        <end position="169"/>
    </location>
</feature>
<name>A0A1G2SE91_9BACT</name>
<dbReference type="Proteomes" id="UP000177987">
    <property type="component" value="Unassembled WGS sequence"/>
</dbReference>
<feature type="transmembrane region" description="Helical" evidence="1">
    <location>
        <begin position="12"/>
        <end position="36"/>
    </location>
</feature>
<dbReference type="STRING" id="1802727.A2937_04045"/>
<reference evidence="2 3" key="1">
    <citation type="journal article" date="2016" name="Nat. Commun.">
        <title>Thousands of microbial genomes shed light on interconnected biogeochemical processes in an aquifer system.</title>
        <authorList>
            <person name="Anantharaman K."/>
            <person name="Brown C.T."/>
            <person name="Hug L.A."/>
            <person name="Sharon I."/>
            <person name="Castelle C.J."/>
            <person name="Probst A.J."/>
            <person name="Thomas B.C."/>
            <person name="Singh A."/>
            <person name="Wilkins M.J."/>
            <person name="Karaoz U."/>
            <person name="Brodie E.L."/>
            <person name="Williams K.H."/>
            <person name="Hubbard S.S."/>
            <person name="Banfield J.F."/>
        </authorList>
    </citation>
    <scope>NUCLEOTIDE SEQUENCE [LARGE SCALE GENOMIC DNA]</scope>
</reference>
<keyword evidence="1" id="KW-1133">Transmembrane helix</keyword>
<keyword evidence="1" id="KW-0812">Transmembrane</keyword>
<feature type="transmembrane region" description="Helical" evidence="1">
    <location>
        <begin position="42"/>
        <end position="67"/>
    </location>
</feature>
<feature type="transmembrane region" description="Helical" evidence="1">
    <location>
        <begin position="112"/>
        <end position="133"/>
    </location>
</feature>
<keyword evidence="1" id="KW-0472">Membrane</keyword>